<evidence type="ECO:0000256" key="2">
    <source>
        <dbReference type="ARBA" id="ARBA00022490"/>
    </source>
</evidence>
<dbReference type="PANTHER" id="PTHR46630">
    <property type="entry name" value="TETRATRICOPEPTIDE REPEAT PROTEIN 29"/>
    <property type="match status" value="1"/>
</dbReference>
<evidence type="ECO:0000256" key="5">
    <source>
        <dbReference type="ARBA" id="ARBA00038253"/>
    </source>
</evidence>
<keyword evidence="8" id="KW-1133">Transmembrane helix</keyword>
<dbReference type="InterPro" id="IPR019734">
    <property type="entry name" value="TPR_rpt"/>
</dbReference>
<evidence type="ECO:0000256" key="8">
    <source>
        <dbReference type="SAM" id="Phobius"/>
    </source>
</evidence>
<proteinExistence type="inferred from homology"/>
<protein>
    <submittedName>
        <fullName evidence="9">Tetratricopeptide repeat protein</fullName>
    </submittedName>
</protein>
<gene>
    <name evidence="9" type="ORF">H8S77_00120</name>
</gene>
<dbReference type="Proteomes" id="UP000644010">
    <property type="component" value="Unassembled WGS sequence"/>
</dbReference>
<feature type="coiled-coil region" evidence="7">
    <location>
        <begin position="435"/>
        <end position="462"/>
    </location>
</feature>
<dbReference type="SUPFAM" id="SSF48452">
    <property type="entry name" value="TPR-like"/>
    <property type="match status" value="1"/>
</dbReference>
<comment type="similarity">
    <text evidence="5">Belongs to the Rap family.</text>
</comment>
<name>A0ABR7DUV0_9BACT</name>
<organism evidence="9 10">
    <name type="scientific">Parabacteroides segnis</name>
    <dbReference type="NCBI Taxonomy" id="2763058"/>
    <lineage>
        <taxon>Bacteria</taxon>
        <taxon>Pseudomonadati</taxon>
        <taxon>Bacteroidota</taxon>
        <taxon>Bacteroidia</taxon>
        <taxon>Bacteroidales</taxon>
        <taxon>Tannerellaceae</taxon>
        <taxon>Parabacteroides</taxon>
    </lineage>
</organism>
<dbReference type="EMBL" id="JACOOI010000001">
    <property type="protein sequence ID" value="MBC5641294.1"/>
    <property type="molecule type" value="Genomic_DNA"/>
</dbReference>
<evidence type="ECO:0000256" key="4">
    <source>
        <dbReference type="ARBA" id="ARBA00022803"/>
    </source>
</evidence>
<evidence type="ECO:0000256" key="3">
    <source>
        <dbReference type="ARBA" id="ARBA00022737"/>
    </source>
</evidence>
<reference evidence="9 10" key="1">
    <citation type="submission" date="2020-08" db="EMBL/GenBank/DDBJ databases">
        <title>Genome public.</title>
        <authorList>
            <person name="Liu C."/>
            <person name="Sun Q."/>
        </authorList>
    </citation>
    <scope>NUCLEOTIDE SEQUENCE [LARGE SCALE GENOMIC DNA]</scope>
    <source>
        <strain evidence="9 10">BX2</strain>
    </source>
</reference>
<sequence>MRYLSYIVFCLFSFAMCTEQPKELLPELSYAESLMQRCPNSALVVLDSMEVPSPSDKFQYATWCLLITQARDKNYIKHTSDSLINIALAYFEKQDDPVWKASTLYYEGRVNQDMNNVEEATDFYLRARDVAKNTTDYRLLCLINTHLGTLYAYRNLPDLAFEAYKNAHTYSMQLKDSTFISNTYSALGRVSMLNNNLQEGLDNYKKAIEIAEQSGNLKSLTLAYGEISTVYQALSMLDSSMYYLKKSKKIEEKYNASALSQTYLGIGETYYYMGLSDSAYYYLEKALNTINPYTKQDAIHALYYLCRDLGKYEDAIKYNEQYWVYKDSIDNINRSSEIAKIQAKYEREKLLNINNGLENRILWGSIILLLIIFVLIFFYQRELLKKERIIKESRKQLQIRLNQLHENESIIHENENLIGVLSIQMEEYVGSQEHINNQMDEMERIRQNNATLQTQNEILQGDIKKYISSLKEKGEELKTYECLTTENTYLFERQRYLCSQLIKHINILDCLKSDPKYIEESQWPEIFESINIVYPNLIERLRKDFFLTDSDLLMCCLIKLQLNNSIIAELAAISPSSVTKRKQRLKERINQHLKTPLGVETSIDTYLWKY</sequence>
<keyword evidence="8" id="KW-0472">Membrane</keyword>
<evidence type="ECO:0000256" key="6">
    <source>
        <dbReference type="PROSITE-ProRule" id="PRU00339"/>
    </source>
</evidence>
<evidence type="ECO:0000256" key="1">
    <source>
        <dbReference type="ARBA" id="ARBA00004496"/>
    </source>
</evidence>
<evidence type="ECO:0000313" key="9">
    <source>
        <dbReference type="EMBL" id="MBC5641294.1"/>
    </source>
</evidence>
<accession>A0ABR7DUV0</accession>
<feature type="repeat" description="TPR" evidence="6">
    <location>
        <begin position="181"/>
        <end position="214"/>
    </location>
</feature>
<keyword evidence="10" id="KW-1185">Reference proteome</keyword>
<dbReference type="InterPro" id="IPR011990">
    <property type="entry name" value="TPR-like_helical_dom_sf"/>
</dbReference>
<dbReference type="Gene3D" id="1.25.40.10">
    <property type="entry name" value="Tetratricopeptide repeat domain"/>
    <property type="match status" value="2"/>
</dbReference>
<dbReference type="InterPro" id="IPR051476">
    <property type="entry name" value="Bac_ResReg_Asp_Phosphatase"/>
</dbReference>
<comment type="caution">
    <text evidence="9">The sequence shown here is derived from an EMBL/GenBank/DDBJ whole genome shotgun (WGS) entry which is preliminary data.</text>
</comment>
<keyword evidence="2" id="KW-0963">Cytoplasm</keyword>
<dbReference type="SMART" id="SM00028">
    <property type="entry name" value="TPR"/>
    <property type="match status" value="4"/>
</dbReference>
<dbReference type="PROSITE" id="PS50005">
    <property type="entry name" value="TPR"/>
    <property type="match status" value="1"/>
</dbReference>
<evidence type="ECO:0000313" key="10">
    <source>
        <dbReference type="Proteomes" id="UP000644010"/>
    </source>
</evidence>
<feature type="transmembrane region" description="Helical" evidence="8">
    <location>
        <begin position="361"/>
        <end position="379"/>
    </location>
</feature>
<keyword evidence="7" id="KW-0175">Coiled coil</keyword>
<evidence type="ECO:0000256" key="7">
    <source>
        <dbReference type="SAM" id="Coils"/>
    </source>
</evidence>
<keyword evidence="3" id="KW-0677">Repeat</keyword>
<keyword evidence="8" id="KW-0812">Transmembrane</keyword>
<dbReference type="PANTHER" id="PTHR46630:SF1">
    <property type="entry name" value="TETRATRICOPEPTIDE REPEAT PROTEIN 29"/>
    <property type="match status" value="1"/>
</dbReference>
<comment type="subcellular location">
    <subcellularLocation>
        <location evidence="1">Cytoplasm</location>
    </subcellularLocation>
</comment>
<keyword evidence="4 6" id="KW-0802">TPR repeat</keyword>